<dbReference type="InterPro" id="IPR053187">
    <property type="entry name" value="Notoamide_regulator"/>
</dbReference>
<protein>
    <recommendedName>
        <fullName evidence="3">Zn(2)-C6 fungal-type domain-containing protein</fullName>
    </recommendedName>
</protein>
<sequence>MAHVAKQTKQRPPRPLLPAYSPSPPGNSAGVMESSQLALNRPEPVRTACNTCRKRKIKCSGHRPVCNSCAKNVHDCVYATANADETSHQALKRKYDTLAEDSQVYQTLYQLLRNASEAEAQHILFRIRMGTDAKSLVSQIKEGDLLLQLASVPETRRRHSFPHIPAIPPSLPAPDNPYLDSVV</sequence>
<keyword evidence="1" id="KW-0539">Nucleus</keyword>
<dbReference type="CDD" id="cd00067">
    <property type="entry name" value="GAL4"/>
    <property type="match status" value="1"/>
</dbReference>
<evidence type="ECO:0000313" key="4">
    <source>
        <dbReference type="EMBL" id="KAH6655840.1"/>
    </source>
</evidence>
<dbReference type="InterPro" id="IPR001138">
    <property type="entry name" value="Zn2Cys6_DnaBD"/>
</dbReference>
<dbReference type="GO" id="GO:0008270">
    <property type="term" value="F:zinc ion binding"/>
    <property type="evidence" value="ECO:0007669"/>
    <property type="project" value="InterPro"/>
</dbReference>
<comment type="caution">
    <text evidence="4">The sequence shown here is derived from an EMBL/GenBank/DDBJ whole genome shotgun (WGS) entry which is preliminary data.</text>
</comment>
<dbReference type="OrthoDB" id="2740448at2759"/>
<evidence type="ECO:0000256" key="1">
    <source>
        <dbReference type="ARBA" id="ARBA00023242"/>
    </source>
</evidence>
<proteinExistence type="predicted"/>
<name>A0A9P9A081_9PEZI</name>
<dbReference type="AlphaFoldDB" id="A0A9P9A081"/>
<gene>
    <name evidence="4" type="ORF">BKA67DRAFT_250725</name>
</gene>
<feature type="domain" description="Zn(2)-C6 fungal-type" evidence="3">
    <location>
        <begin position="48"/>
        <end position="78"/>
    </location>
</feature>
<feature type="compositionally biased region" description="Pro residues" evidence="2">
    <location>
        <begin position="13"/>
        <end position="25"/>
    </location>
</feature>
<dbReference type="RefSeq" id="XP_045960105.1">
    <property type="nucleotide sequence ID" value="XM_046095743.1"/>
</dbReference>
<dbReference type="EMBL" id="JAGPXC010000003">
    <property type="protein sequence ID" value="KAH6655840.1"/>
    <property type="molecule type" value="Genomic_DNA"/>
</dbReference>
<evidence type="ECO:0000259" key="3">
    <source>
        <dbReference type="PROSITE" id="PS50048"/>
    </source>
</evidence>
<dbReference type="PROSITE" id="PS50048">
    <property type="entry name" value="ZN2_CY6_FUNGAL_2"/>
    <property type="match status" value="1"/>
</dbReference>
<reference evidence="4" key="1">
    <citation type="journal article" date="2021" name="Nat. Commun.">
        <title>Genetic determinants of endophytism in the Arabidopsis root mycobiome.</title>
        <authorList>
            <person name="Mesny F."/>
            <person name="Miyauchi S."/>
            <person name="Thiergart T."/>
            <person name="Pickel B."/>
            <person name="Atanasova L."/>
            <person name="Karlsson M."/>
            <person name="Huettel B."/>
            <person name="Barry K.W."/>
            <person name="Haridas S."/>
            <person name="Chen C."/>
            <person name="Bauer D."/>
            <person name="Andreopoulos W."/>
            <person name="Pangilinan J."/>
            <person name="LaButti K."/>
            <person name="Riley R."/>
            <person name="Lipzen A."/>
            <person name="Clum A."/>
            <person name="Drula E."/>
            <person name="Henrissat B."/>
            <person name="Kohler A."/>
            <person name="Grigoriev I.V."/>
            <person name="Martin F.M."/>
            <person name="Hacquard S."/>
        </authorList>
    </citation>
    <scope>NUCLEOTIDE SEQUENCE</scope>
    <source>
        <strain evidence="4">MPI-SDFR-AT-0073</strain>
    </source>
</reference>
<dbReference type="Proteomes" id="UP000758603">
    <property type="component" value="Unassembled WGS sequence"/>
</dbReference>
<dbReference type="PROSITE" id="PS00463">
    <property type="entry name" value="ZN2_CY6_FUNGAL_1"/>
    <property type="match status" value="1"/>
</dbReference>
<dbReference type="PANTHER" id="PTHR47256:SF1">
    <property type="entry name" value="ZN(II)2CYS6 TRANSCRIPTION FACTOR (EUROFUNG)"/>
    <property type="match status" value="1"/>
</dbReference>
<organism evidence="4 5">
    <name type="scientific">Truncatella angustata</name>
    <dbReference type="NCBI Taxonomy" id="152316"/>
    <lineage>
        <taxon>Eukaryota</taxon>
        <taxon>Fungi</taxon>
        <taxon>Dikarya</taxon>
        <taxon>Ascomycota</taxon>
        <taxon>Pezizomycotina</taxon>
        <taxon>Sordariomycetes</taxon>
        <taxon>Xylariomycetidae</taxon>
        <taxon>Amphisphaeriales</taxon>
        <taxon>Sporocadaceae</taxon>
        <taxon>Truncatella</taxon>
    </lineage>
</organism>
<evidence type="ECO:0000313" key="5">
    <source>
        <dbReference type="Proteomes" id="UP000758603"/>
    </source>
</evidence>
<accession>A0A9P9A081</accession>
<feature type="compositionally biased region" description="Pro residues" evidence="2">
    <location>
        <begin position="165"/>
        <end position="175"/>
    </location>
</feature>
<dbReference type="GO" id="GO:0000981">
    <property type="term" value="F:DNA-binding transcription factor activity, RNA polymerase II-specific"/>
    <property type="evidence" value="ECO:0007669"/>
    <property type="project" value="InterPro"/>
</dbReference>
<dbReference type="GeneID" id="70124636"/>
<dbReference type="SUPFAM" id="SSF57701">
    <property type="entry name" value="Zn2/Cys6 DNA-binding domain"/>
    <property type="match status" value="1"/>
</dbReference>
<dbReference type="Pfam" id="PF00172">
    <property type="entry name" value="Zn_clus"/>
    <property type="match status" value="1"/>
</dbReference>
<evidence type="ECO:0000256" key="2">
    <source>
        <dbReference type="SAM" id="MobiDB-lite"/>
    </source>
</evidence>
<dbReference type="Gene3D" id="4.10.240.10">
    <property type="entry name" value="Zn(2)-C6 fungal-type DNA-binding domain"/>
    <property type="match status" value="1"/>
</dbReference>
<dbReference type="PANTHER" id="PTHR47256">
    <property type="entry name" value="ZN(II)2CYS6 TRANSCRIPTION FACTOR (EUROFUNG)-RELATED"/>
    <property type="match status" value="1"/>
</dbReference>
<keyword evidence="5" id="KW-1185">Reference proteome</keyword>
<feature type="compositionally biased region" description="Basic residues" evidence="2">
    <location>
        <begin position="1"/>
        <end position="12"/>
    </location>
</feature>
<dbReference type="SMART" id="SM00066">
    <property type="entry name" value="GAL4"/>
    <property type="match status" value="1"/>
</dbReference>
<feature type="region of interest" description="Disordered" evidence="2">
    <location>
        <begin position="1"/>
        <end position="37"/>
    </location>
</feature>
<feature type="region of interest" description="Disordered" evidence="2">
    <location>
        <begin position="161"/>
        <end position="183"/>
    </location>
</feature>
<dbReference type="InterPro" id="IPR036864">
    <property type="entry name" value="Zn2-C6_fun-type_DNA-bd_sf"/>
</dbReference>